<evidence type="ECO:0000313" key="5">
    <source>
        <dbReference type="Proteomes" id="UP001595829"/>
    </source>
</evidence>
<feature type="region of interest" description="Disordered" evidence="1">
    <location>
        <begin position="184"/>
        <end position="232"/>
    </location>
</feature>
<dbReference type="Pfam" id="PF03413">
    <property type="entry name" value="PepSY"/>
    <property type="match status" value="1"/>
</dbReference>
<keyword evidence="2" id="KW-0732">Signal</keyword>
<evidence type="ECO:0000256" key="1">
    <source>
        <dbReference type="SAM" id="MobiDB-lite"/>
    </source>
</evidence>
<keyword evidence="5" id="KW-1185">Reference proteome</keyword>
<feature type="domain" description="PepSY" evidence="3">
    <location>
        <begin position="75"/>
        <end position="122"/>
    </location>
</feature>
<dbReference type="InterPro" id="IPR025711">
    <property type="entry name" value="PepSY"/>
</dbReference>
<reference evidence="5" key="1">
    <citation type="journal article" date="2019" name="Int. J. Syst. Evol. Microbiol.">
        <title>The Global Catalogue of Microorganisms (GCM) 10K type strain sequencing project: providing services to taxonomists for standard genome sequencing and annotation.</title>
        <authorList>
            <consortium name="The Broad Institute Genomics Platform"/>
            <consortium name="The Broad Institute Genome Sequencing Center for Infectious Disease"/>
            <person name="Wu L."/>
            <person name="Ma J."/>
        </authorList>
    </citation>
    <scope>NUCLEOTIDE SEQUENCE [LARGE SCALE GENOMIC DNA]</scope>
    <source>
        <strain evidence="5">CGMCC 4.1648</strain>
    </source>
</reference>
<feature type="region of interest" description="Disordered" evidence="1">
    <location>
        <begin position="120"/>
        <end position="147"/>
    </location>
</feature>
<sequence length="232" mass="23824">MKRNPVIATLTAAVLVGGGTYTAVAVSAADATPSLRTAADVVRSDDDEADDRDDARVDHRDDARADDRAAAAGSVSAAQAIAAALKASPGVVASAELDDDGGHWDVEVLGKGDRTHHLTVDSSKATVSHEADDDADDAEDRAESAALRSARVTAAQAAATALSGHSGATVTSVDFDDDGTWEVELRNADGSKKETRADAKAQRPAASNKAPDTARSSHHTPGDDDADDRTDD</sequence>
<feature type="compositionally biased region" description="Acidic residues" evidence="1">
    <location>
        <begin position="131"/>
        <end position="140"/>
    </location>
</feature>
<feature type="signal peptide" evidence="2">
    <location>
        <begin position="1"/>
        <end position="25"/>
    </location>
</feature>
<evidence type="ECO:0000259" key="3">
    <source>
        <dbReference type="Pfam" id="PF03413"/>
    </source>
</evidence>
<gene>
    <name evidence="4" type="ORF">ACFPM3_04910</name>
</gene>
<evidence type="ECO:0000256" key="2">
    <source>
        <dbReference type="SAM" id="SignalP"/>
    </source>
</evidence>
<dbReference type="RefSeq" id="WP_345693450.1">
    <property type="nucleotide sequence ID" value="NZ_BAABIT010000001.1"/>
</dbReference>
<name>A0ABV9XC54_9ACTN</name>
<feature type="compositionally biased region" description="Basic and acidic residues" evidence="1">
    <location>
        <begin position="184"/>
        <end position="201"/>
    </location>
</feature>
<dbReference type="Proteomes" id="UP001595829">
    <property type="component" value="Unassembled WGS sequence"/>
</dbReference>
<protein>
    <submittedName>
        <fullName evidence="4">PepSY domain-containing protein</fullName>
    </submittedName>
</protein>
<accession>A0ABV9XC54</accession>
<dbReference type="EMBL" id="JBHSJD010000002">
    <property type="protein sequence ID" value="MFC5021493.1"/>
    <property type="molecule type" value="Genomic_DNA"/>
</dbReference>
<feature type="region of interest" description="Disordered" evidence="1">
    <location>
        <begin position="35"/>
        <end position="68"/>
    </location>
</feature>
<feature type="compositionally biased region" description="Basic and acidic residues" evidence="1">
    <location>
        <begin position="53"/>
        <end position="68"/>
    </location>
</feature>
<proteinExistence type="predicted"/>
<comment type="caution">
    <text evidence="4">The sequence shown here is derived from an EMBL/GenBank/DDBJ whole genome shotgun (WGS) entry which is preliminary data.</text>
</comment>
<dbReference type="Gene3D" id="3.10.450.40">
    <property type="match status" value="2"/>
</dbReference>
<feature type="chain" id="PRO_5045967249" evidence="2">
    <location>
        <begin position="26"/>
        <end position="232"/>
    </location>
</feature>
<organism evidence="4 5">
    <name type="scientific">Streptomyces coeruleoprunus</name>
    <dbReference type="NCBI Taxonomy" id="285563"/>
    <lineage>
        <taxon>Bacteria</taxon>
        <taxon>Bacillati</taxon>
        <taxon>Actinomycetota</taxon>
        <taxon>Actinomycetes</taxon>
        <taxon>Kitasatosporales</taxon>
        <taxon>Streptomycetaceae</taxon>
        <taxon>Streptomyces</taxon>
    </lineage>
</organism>
<feature type="compositionally biased region" description="Acidic residues" evidence="1">
    <location>
        <begin position="223"/>
        <end position="232"/>
    </location>
</feature>
<evidence type="ECO:0000313" key="4">
    <source>
        <dbReference type="EMBL" id="MFC5021493.1"/>
    </source>
</evidence>